<reference evidence="2 3" key="1">
    <citation type="journal article" date="2021" name="Sci. Rep.">
        <title>Genome sequencing of the multicellular alga Astrephomene provides insights into convergent evolution of germ-soma differentiation.</title>
        <authorList>
            <person name="Yamashita S."/>
            <person name="Yamamoto K."/>
            <person name="Matsuzaki R."/>
            <person name="Suzuki S."/>
            <person name="Yamaguchi H."/>
            <person name="Hirooka S."/>
            <person name="Minakuchi Y."/>
            <person name="Miyagishima S."/>
            <person name="Kawachi M."/>
            <person name="Toyoda A."/>
            <person name="Nozaki H."/>
        </authorList>
    </citation>
    <scope>NUCLEOTIDE SEQUENCE [LARGE SCALE GENOMIC DNA]</scope>
    <source>
        <strain evidence="2 3">NIES-4017</strain>
    </source>
</reference>
<name>A0AAD3DXR7_9CHLO</name>
<evidence type="ECO:0000313" key="2">
    <source>
        <dbReference type="EMBL" id="GFR48702.1"/>
    </source>
</evidence>
<proteinExistence type="predicted"/>
<feature type="region of interest" description="Disordered" evidence="1">
    <location>
        <begin position="162"/>
        <end position="182"/>
    </location>
</feature>
<sequence>MNPRSAGAYDTFPSLSGGIGAGGFGLRQFENSLDRIVNGRKAQDRLDSEGSSTPYNNRFQFFNSKRSSTVVESPPSDIASREDSLVKAWRTVSEIDALLGSDFRPSSSTAGLLPTCAEAMEEDEQRQLGGDDNYDKVKERLSSELEAALHVSLTFKERLSRRETSVGARSSSSSSRRGPPCCSSSAAAAVRPAVHAALDPVPAVFHYSTSHLEAAAAAAAAPSSEVLSGCLSSGLVSFSLSLDPEGELAGEAAAGGEMTGAAGEAAAAAGEELPAGAAVAAGGTGGRALAGGVGAGAAPAAPAAASAHDEHAGAVASGSCCCCPRDEEGGIGGGEGTAAATSGSGRYSTSGGG</sequence>
<evidence type="ECO:0000313" key="3">
    <source>
        <dbReference type="Proteomes" id="UP001054857"/>
    </source>
</evidence>
<comment type="caution">
    <text evidence="2">The sequence shown here is derived from an EMBL/GenBank/DDBJ whole genome shotgun (WGS) entry which is preliminary data.</text>
</comment>
<feature type="compositionally biased region" description="Low complexity" evidence="1">
    <location>
        <begin position="167"/>
        <end position="182"/>
    </location>
</feature>
<feature type="non-terminal residue" evidence="2">
    <location>
        <position position="1"/>
    </location>
</feature>
<organism evidence="2 3">
    <name type="scientific">Astrephomene gubernaculifera</name>
    <dbReference type="NCBI Taxonomy" id="47775"/>
    <lineage>
        <taxon>Eukaryota</taxon>
        <taxon>Viridiplantae</taxon>
        <taxon>Chlorophyta</taxon>
        <taxon>core chlorophytes</taxon>
        <taxon>Chlorophyceae</taxon>
        <taxon>CS clade</taxon>
        <taxon>Chlamydomonadales</taxon>
        <taxon>Astrephomenaceae</taxon>
        <taxon>Astrephomene</taxon>
    </lineage>
</organism>
<feature type="compositionally biased region" description="Low complexity" evidence="1">
    <location>
        <begin position="337"/>
        <end position="353"/>
    </location>
</feature>
<evidence type="ECO:0000256" key="1">
    <source>
        <dbReference type="SAM" id="MobiDB-lite"/>
    </source>
</evidence>
<accession>A0AAD3DXR7</accession>
<dbReference type="Proteomes" id="UP001054857">
    <property type="component" value="Unassembled WGS sequence"/>
</dbReference>
<dbReference type="EMBL" id="BMAR01000025">
    <property type="protein sequence ID" value="GFR48702.1"/>
    <property type="molecule type" value="Genomic_DNA"/>
</dbReference>
<gene>
    <name evidence="2" type="ORF">Agub_g10658</name>
</gene>
<dbReference type="AlphaFoldDB" id="A0AAD3DXR7"/>
<protein>
    <submittedName>
        <fullName evidence="2">Uncharacterized protein</fullName>
    </submittedName>
</protein>
<keyword evidence="3" id="KW-1185">Reference proteome</keyword>
<feature type="region of interest" description="Disordered" evidence="1">
    <location>
        <begin position="332"/>
        <end position="353"/>
    </location>
</feature>